<keyword evidence="3" id="KW-1185">Reference proteome</keyword>
<evidence type="ECO:0000259" key="1">
    <source>
        <dbReference type="Pfam" id="PF09369"/>
    </source>
</evidence>
<reference evidence="2 3" key="1">
    <citation type="submission" date="2018-05" db="EMBL/GenBank/DDBJ databases">
        <title>Leucothrix arctica sp. nov., isolated from Arctic seawater.</title>
        <authorList>
            <person name="Choi A."/>
            <person name="Baek K."/>
        </authorList>
    </citation>
    <scope>NUCLEOTIDE SEQUENCE [LARGE SCALE GENOMIC DNA]</scope>
    <source>
        <strain evidence="2 3">IMCC9719</strain>
    </source>
</reference>
<feature type="domain" description="MrfA-like Zn-binding" evidence="1">
    <location>
        <begin position="489"/>
        <end position="589"/>
    </location>
</feature>
<gene>
    <name evidence="2" type="ORF">DKT75_17915</name>
</gene>
<proteinExistence type="predicted"/>
<name>A0A317C4J3_9GAMM</name>
<organism evidence="2 3">
    <name type="scientific">Leucothrix arctica</name>
    <dbReference type="NCBI Taxonomy" id="1481894"/>
    <lineage>
        <taxon>Bacteria</taxon>
        <taxon>Pseudomonadati</taxon>
        <taxon>Pseudomonadota</taxon>
        <taxon>Gammaproteobacteria</taxon>
        <taxon>Thiotrichales</taxon>
        <taxon>Thiotrichaceae</taxon>
        <taxon>Leucothrix</taxon>
    </lineage>
</organism>
<sequence>MSKKFKDTSNITPVGEVRPTQLLWTYGPGALIDMPSLSVVTLGIDRWEKDRCPPIVEARLLAAVQKVLGSQVETMRMPPFVKADKVDPWSAEARVGVPVRPFPRWLRCVKCGMLAEYDSGLFKVKESRYRPENTRFVHQSCCGSEGDKPARDADAVPARFLLACRNGHLDDFPWRYYVHGGQTDCTAGLRFFESGASLQTENLWIKCDGCDAKRNMAQAFGKSGKENLPACRGRHPHLDRYDSDCDEEPRGVLLGATNSWFPITLSALAIPLARDPIIQLVQDGWDNFVDVESLIEVKAILKVMVKNAILPGISAYTPDEVWAVVEAIQNGDIDNTVTQDDIKGPEWDVFIEPNPPTDWPHFLSESTEVPASYKAQISNVLLLKRLREVNALIGFTRVEAPEESNDPDEQPPMAALCNDTPDWIPASQVHGEGVFIRFAEDRLKVWEEKPAVKALSEKLFEGHQGWRNSRKLDPDKGYPGIRYVLLHTLSHLLIRELALECGYNAASIRERIYADTSDGKSQAGILIYTAAADSDGTLGGLVELGKPDSLGRLLDQAINRAKICSSDPLCSEHEPQKDRTLHAAACHACAFAAETSCERGNLYLDRALVVATLDNPHAAFFNDLTNE</sequence>
<dbReference type="EMBL" id="QGKL01000042">
    <property type="protein sequence ID" value="PWQ93498.1"/>
    <property type="molecule type" value="Genomic_DNA"/>
</dbReference>
<comment type="caution">
    <text evidence="2">The sequence shown here is derived from an EMBL/GenBank/DDBJ whole genome shotgun (WGS) entry which is preliminary data.</text>
</comment>
<dbReference type="AlphaFoldDB" id="A0A317C4J3"/>
<evidence type="ECO:0000313" key="2">
    <source>
        <dbReference type="EMBL" id="PWQ93498.1"/>
    </source>
</evidence>
<dbReference type="InterPro" id="IPR018973">
    <property type="entry name" value="MZB"/>
</dbReference>
<accession>A0A317C4J3</accession>
<dbReference type="Pfam" id="PF09369">
    <property type="entry name" value="MZB"/>
    <property type="match status" value="1"/>
</dbReference>
<dbReference type="Proteomes" id="UP000245506">
    <property type="component" value="Unassembled WGS sequence"/>
</dbReference>
<protein>
    <submittedName>
        <fullName evidence="2">Sulfate ABC transporter substrate-binding protein</fullName>
    </submittedName>
</protein>
<dbReference type="InterPro" id="IPR047721">
    <property type="entry name" value="DrmB"/>
</dbReference>
<evidence type="ECO:0000313" key="3">
    <source>
        <dbReference type="Proteomes" id="UP000245506"/>
    </source>
</evidence>
<dbReference type="RefSeq" id="WP_109825340.1">
    <property type="nucleotide sequence ID" value="NZ_QGKL01000042.1"/>
</dbReference>
<dbReference type="OrthoDB" id="9134227at2"/>
<dbReference type="NCBIfam" id="NF038324">
    <property type="entry name" value="DrmB_fam"/>
    <property type="match status" value="1"/>
</dbReference>